<dbReference type="SUPFAM" id="SSF100950">
    <property type="entry name" value="NagB/RpiA/CoA transferase-like"/>
    <property type="match status" value="2"/>
</dbReference>
<evidence type="ECO:0000256" key="2">
    <source>
        <dbReference type="ARBA" id="ARBA00022679"/>
    </source>
</evidence>
<dbReference type="Proteomes" id="UP001199469">
    <property type="component" value="Unassembled WGS sequence"/>
</dbReference>
<dbReference type="InterPro" id="IPR038460">
    <property type="entry name" value="AcetylCoA_hyd_C_sf"/>
</dbReference>
<evidence type="ECO:0000259" key="3">
    <source>
        <dbReference type="Pfam" id="PF02550"/>
    </source>
</evidence>
<accession>A0ABS8PHL7</accession>
<comment type="caution">
    <text evidence="5">The sequence shown here is derived from an EMBL/GenBank/DDBJ whole genome shotgun (WGS) entry which is preliminary data.</text>
</comment>
<keyword evidence="6" id="KW-1185">Reference proteome</keyword>
<dbReference type="RefSeq" id="WP_230739900.1">
    <property type="nucleotide sequence ID" value="NZ_JAJNDB010000009.1"/>
</dbReference>
<dbReference type="Gene3D" id="3.40.1080.20">
    <property type="entry name" value="Acetyl-CoA hydrolase/transferase C-terminal domain"/>
    <property type="match status" value="1"/>
</dbReference>
<keyword evidence="2 5" id="KW-0808">Transferase</keyword>
<dbReference type="InterPro" id="IPR037171">
    <property type="entry name" value="NagB/RpiA_transferase-like"/>
</dbReference>
<evidence type="ECO:0000313" key="5">
    <source>
        <dbReference type="EMBL" id="MCD2197659.1"/>
    </source>
</evidence>
<dbReference type="PANTHER" id="PTHR21432:SF20">
    <property type="entry name" value="ACETYL-COA HYDROLASE"/>
    <property type="match status" value="1"/>
</dbReference>
<reference evidence="5 6" key="1">
    <citation type="submission" date="2021-11" db="EMBL/GenBank/DDBJ databases">
        <title>Draft genome sequence of Actinomycetospora sp. SF1 isolated from the rhizosphere soil.</title>
        <authorList>
            <person name="Duangmal K."/>
            <person name="Chantavorakit T."/>
        </authorList>
    </citation>
    <scope>NUCLEOTIDE SEQUENCE [LARGE SCALE GENOMIC DNA]</scope>
    <source>
        <strain evidence="5 6">TBRC 5722</strain>
    </source>
</reference>
<dbReference type="InterPro" id="IPR026888">
    <property type="entry name" value="AcetylCoA_hyd_C"/>
</dbReference>
<sequence>MITDHLRPGDTVVVGQTSAEPPTLVDALLDARTDVTAFVGYTANDAWRRARCRVVTYVAGGVLRRVPTVEYLPTHLSRVEEHVVAGRLAADVVLLRVGPADVDGFHDLGPTVDYVWAAAQRARVVLVEVDEHMPRTRSRRRLHRSLVTEAFPADRPPITTGSKPPSELDRAVAGRVAALVPDGAAVQLGLGGLADAVAAELGSRRGLRMRSGLVGDWLPGLAEAGALDSVVAGMTLGGPDLYAFLDDNPIAEFAPGSEITAAVEGPFVAVNSAVEVDLLGQIGAEYVGDRLVGGVGGQVDFLRAAHGRGVGVVALPSVTTTGATRIVPRLADPVTTSKSDVDVVVTEHGVADLRACTVRERAERLIAVAHPDHRAGLTRE</sequence>
<dbReference type="PANTHER" id="PTHR21432">
    <property type="entry name" value="ACETYL-COA HYDROLASE-RELATED"/>
    <property type="match status" value="1"/>
</dbReference>
<organism evidence="5 6">
    <name type="scientific">Actinomycetospora endophytica</name>
    <dbReference type="NCBI Taxonomy" id="2291215"/>
    <lineage>
        <taxon>Bacteria</taxon>
        <taxon>Bacillati</taxon>
        <taxon>Actinomycetota</taxon>
        <taxon>Actinomycetes</taxon>
        <taxon>Pseudonocardiales</taxon>
        <taxon>Pseudonocardiaceae</taxon>
        <taxon>Actinomycetospora</taxon>
    </lineage>
</organism>
<proteinExistence type="inferred from homology"/>
<name>A0ABS8PHL7_9PSEU</name>
<dbReference type="Pfam" id="PF13336">
    <property type="entry name" value="AcetylCoA_hyd_C"/>
    <property type="match status" value="1"/>
</dbReference>
<evidence type="ECO:0000256" key="1">
    <source>
        <dbReference type="ARBA" id="ARBA00009632"/>
    </source>
</evidence>
<comment type="similarity">
    <text evidence="1">Belongs to the acetyl-CoA hydrolase/transferase family.</text>
</comment>
<evidence type="ECO:0000313" key="6">
    <source>
        <dbReference type="Proteomes" id="UP001199469"/>
    </source>
</evidence>
<dbReference type="Gene3D" id="3.40.1080.10">
    <property type="entry name" value="Glutaconate Coenzyme A-transferase"/>
    <property type="match status" value="1"/>
</dbReference>
<dbReference type="GO" id="GO:0016740">
    <property type="term" value="F:transferase activity"/>
    <property type="evidence" value="ECO:0007669"/>
    <property type="project" value="UniProtKB-KW"/>
</dbReference>
<evidence type="ECO:0000259" key="4">
    <source>
        <dbReference type="Pfam" id="PF13336"/>
    </source>
</evidence>
<feature type="domain" description="Acetyl-CoA hydrolase/transferase N-terminal" evidence="3">
    <location>
        <begin position="67"/>
        <end position="139"/>
    </location>
</feature>
<dbReference type="EMBL" id="JAJNDB010000009">
    <property type="protein sequence ID" value="MCD2197659.1"/>
    <property type="molecule type" value="Genomic_DNA"/>
</dbReference>
<dbReference type="InterPro" id="IPR003702">
    <property type="entry name" value="ActCoA_hydro_N"/>
</dbReference>
<dbReference type="InterPro" id="IPR046433">
    <property type="entry name" value="ActCoA_hydro"/>
</dbReference>
<dbReference type="Gene3D" id="3.30.750.70">
    <property type="entry name" value="4-hydroxybutyrate coenzyme like domains"/>
    <property type="match status" value="1"/>
</dbReference>
<protein>
    <submittedName>
        <fullName evidence="5">Acetyl-CoA transferase</fullName>
    </submittedName>
</protein>
<dbReference type="Pfam" id="PF02550">
    <property type="entry name" value="AcetylCoA_hydro"/>
    <property type="match status" value="1"/>
</dbReference>
<feature type="domain" description="Acetyl-CoA hydrolase/transferase C-terminal" evidence="4">
    <location>
        <begin position="237"/>
        <end position="379"/>
    </location>
</feature>
<gene>
    <name evidence="5" type="ORF">LQ327_30235</name>
</gene>